<comment type="function">
    <text evidence="2">Antitoxin component of a type II toxin-antitoxin (TA) system.</text>
</comment>
<dbReference type="EMBL" id="CP022316">
    <property type="protein sequence ID" value="ASK65587.1"/>
    <property type="molecule type" value="Genomic_DNA"/>
</dbReference>
<accession>A0A220UBU2</accession>
<evidence type="ECO:0000256" key="1">
    <source>
        <dbReference type="ARBA" id="ARBA00009981"/>
    </source>
</evidence>
<name>A0A220UBU2_9MICO</name>
<protein>
    <recommendedName>
        <fullName evidence="2">Antitoxin</fullName>
    </recommendedName>
</protein>
<dbReference type="InterPro" id="IPR036165">
    <property type="entry name" value="YefM-like_sf"/>
</dbReference>
<proteinExistence type="inferred from homology"/>
<dbReference type="SUPFAM" id="SSF143120">
    <property type="entry name" value="YefM-like"/>
    <property type="match status" value="1"/>
</dbReference>
<dbReference type="Pfam" id="PF02604">
    <property type="entry name" value="PhdYeFM_antitox"/>
    <property type="match status" value="1"/>
</dbReference>
<dbReference type="OrthoDB" id="3268180at2"/>
<dbReference type="InterPro" id="IPR006442">
    <property type="entry name" value="Antitoxin_Phd/YefM"/>
</dbReference>
<sequence length="78" mass="8755">MTTVSSAHFRAHLSEHLERAQREPVIVTSRGVRRRAVLVSADFFDRASAALGDAPYAAPPRSTQEEVMDEVMRFIQDL</sequence>
<dbReference type="Proteomes" id="UP000198398">
    <property type="component" value="Chromosome"/>
</dbReference>
<dbReference type="AlphaFoldDB" id="A0A220UBU2"/>
<dbReference type="NCBIfam" id="TIGR01552">
    <property type="entry name" value="phd_fam"/>
    <property type="match status" value="1"/>
</dbReference>
<evidence type="ECO:0000256" key="2">
    <source>
        <dbReference type="RuleBase" id="RU362080"/>
    </source>
</evidence>
<evidence type="ECO:0000313" key="3">
    <source>
        <dbReference type="EMBL" id="ASK65587.1"/>
    </source>
</evidence>
<evidence type="ECO:0000313" key="4">
    <source>
        <dbReference type="Proteomes" id="UP000198398"/>
    </source>
</evidence>
<keyword evidence="4" id="KW-1185">Reference proteome</keyword>
<dbReference type="RefSeq" id="WP_089064828.1">
    <property type="nucleotide sequence ID" value="NZ_CP022316.1"/>
</dbReference>
<reference evidence="4" key="1">
    <citation type="submission" date="2017-07" db="EMBL/GenBank/DDBJ databases">
        <title>Brachybacterium sp. VR2415.</title>
        <authorList>
            <person name="Tak E.J."/>
            <person name="Bae J.-W."/>
        </authorList>
    </citation>
    <scope>NUCLEOTIDE SEQUENCE [LARGE SCALE GENOMIC DNA]</scope>
    <source>
        <strain evidence="4">VR2415</strain>
    </source>
</reference>
<dbReference type="Gene3D" id="3.40.1620.10">
    <property type="entry name" value="YefM-like domain"/>
    <property type="match status" value="1"/>
</dbReference>
<comment type="similarity">
    <text evidence="1 2">Belongs to the phD/YefM antitoxin family.</text>
</comment>
<dbReference type="KEGG" id="brv:CFK39_06780"/>
<organism evidence="3 4">
    <name type="scientific">Brachybacterium avium</name>
    <dbReference type="NCBI Taxonomy" id="2017485"/>
    <lineage>
        <taxon>Bacteria</taxon>
        <taxon>Bacillati</taxon>
        <taxon>Actinomycetota</taxon>
        <taxon>Actinomycetes</taxon>
        <taxon>Micrococcales</taxon>
        <taxon>Dermabacteraceae</taxon>
        <taxon>Brachybacterium</taxon>
    </lineage>
</organism>
<gene>
    <name evidence="3" type="ORF">CFK39_06780</name>
</gene>